<evidence type="ECO:0000313" key="4">
    <source>
        <dbReference type="EMBL" id="SCG85326.1"/>
    </source>
</evidence>
<dbReference type="InterPro" id="IPR036979">
    <property type="entry name" value="CM_dom_sf"/>
</dbReference>
<dbReference type="NCBIfam" id="TIGR01791">
    <property type="entry name" value="CM_archaeal"/>
    <property type="match status" value="1"/>
</dbReference>
<dbReference type="EMBL" id="LT607756">
    <property type="protein sequence ID" value="SCG85326.1"/>
    <property type="molecule type" value="Genomic_DNA"/>
</dbReference>
<dbReference type="GO" id="GO:0046417">
    <property type="term" value="P:chorismate metabolic process"/>
    <property type="evidence" value="ECO:0007669"/>
    <property type="project" value="InterPro"/>
</dbReference>
<evidence type="ECO:0000256" key="2">
    <source>
        <dbReference type="SAM" id="Coils"/>
    </source>
</evidence>
<name>A0A1D3L185_9EURY</name>
<dbReference type="AlphaFoldDB" id="A0A1D3L185"/>
<feature type="domain" description="Chorismate mutase" evidence="3">
    <location>
        <begin position="4"/>
        <end position="95"/>
    </location>
</feature>
<dbReference type="InterPro" id="IPR036263">
    <property type="entry name" value="Chorismate_II_sf"/>
</dbReference>
<reference evidence="4 5" key="1">
    <citation type="submission" date="2016-08" db="EMBL/GenBank/DDBJ databases">
        <authorList>
            <person name="Seilhamer J.J."/>
        </authorList>
    </citation>
    <scope>NUCLEOTIDE SEQUENCE [LARGE SCALE GENOMIC DNA]</scope>
    <source>
        <strain evidence="4">Buetzberg</strain>
    </source>
</reference>
<dbReference type="STRING" id="118062.MCBB_0755"/>
<dbReference type="GO" id="GO:0004106">
    <property type="term" value="F:chorismate mutase activity"/>
    <property type="evidence" value="ECO:0007669"/>
    <property type="project" value="InterPro"/>
</dbReference>
<dbReference type="Gene3D" id="1.20.59.10">
    <property type="entry name" value="Chorismate mutase"/>
    <property type="match status" value="1"/>
</dbReference>
<dbReference type="PATRIC" id="fig|129848.4.peg.760"/>
<dbReference type="Proteomes" id="UP000094707">
    <property type="component" value="Chromosome I"/>
</dbReference>
<protein>
    <submittedName>
        <fullName evidence="4">Chorismate mutase</fullName>
    </submittedName>
</protein>
<dbReference type="GeneID" id="30411608"/>
<dbReference type="InterPro" id="IPR010950">
    <property type="entry name" value="Chorismate_mutase_arc"/>
</dbReference>
<dbReference type="InterPro" id="IPR051331">
    <property type="entry name" value="Chorismate_mutase-related"/>
</dbReference>
<dbReference type="KEGG" id="mcub:MCBB_0755"/>
<sequence>MDREEALRLLQDSRNKIDEMDEEIINLIERRTSLARDILNAKIVLGIEIEDKKREAFIQEKIKEIAREKKIDEVSLTRIMKILASMSKREQEKILRRGKHG</sequence>
<accession>A0A1D3L185</accession>
<dbReference type="InterPro" id="IPR002701">
    <property type="entry name" value="CM_II_prokaryot"/>
</dbReference>
<dbReference type="PROSITE" id="PS51168">
    <property type="entry name" value="CHORISMATE_MUT_2"/>
    <property type="match status" value="1"/>
</dbReference>
<keyword evidence="5" id="KW-1185">Reference proteome</keyword>
<dbReference type="NCBIfam" id="NF004925">
    <property type="entry name" value="PRK06285.1"/>
    <property type="match status" value="1"/>
</dbReference>
<dbReference type="RefSeq" id="WP_071906508.1">
    <property type="nucleotide sequence ID" value="NZ_LT607756.1"/>
</dbReference>
<feature type="coiled-coil region" evidence="2">
    <location>
        <begin position="3"/>
        <end position="37"/>
    </location>
</feature>
<dbReference type="PANTHER" id="PTHR38041:SF1">
    <property type="entry name" value="CHORISMATE MUTASE"/>
    <property type="match status" value="1"/>
</dbReference>
<evidence type="ECO:0000259" key="3">
    <source>
        <dbReference type="PROSITE" id="PS51168"/>
    </source>
</evidence>
<keyword evidence="2" id="KW-0175">Coiled coil</keyword>
<dbReference type="SMART" id="SM00830">
    <property type="entry name" value="CM_2"/>
    <property type="match status" value="1"/>
</dbReference>
<evidence type="ECO:0000256" key="1">
    <source>
        <dbReference type="ARBA" id="ARBA00023235"/>
    </source>
</evidence>
<dbReference type="OrthoDB" id="74728at2157"/>
<gene>
    <name evidence="4" type="ORF">MCBB_0755</name>
</gene>
<organism evidence="4 5">
    <name type="scientific">Methanobacterium congolense</name>
    <dbReference type="NCBI Taxonomy" id="118062"/>
    <lineage>
        <taxon>Archaea</taxon>
        <taxon>Methanobacteriati</taxon>
        <taxon>Methanobacteriota</taxon>
        <taxon>Methanomada group</taxon>
        <taxon>Methanobacteria</taxon>
        <taxon>Methanobacteriales</taxon>
        <taxon>Methanobacteriaceae</taxon>
        <taxon>Methanobacterium</taxon>
    </lineage>
</organism>
<proteinExistence type="predicted"/>
<evidence type="ECO:0000313" key="5">
    <source>
        <dbReference type="Proteomes" id="UP000094707"/>
    </source>
</evidence>
<dbReference type="PANTHER" id="PTHR38041">
    <property type="entry name" value="CHORISMATE MUTASE"/>
    <property type="match status" value="1"/>
</dbReference>
<keyword evidence="1" id="KW-0413">Isomerase</keyword>
<dbReference type="Pfam" id="PF01817">
    <property type="entry name" value="CM_2"/>
    <property type="match status" value="1"/>
</dbReference>
<dbReference type="SUPFAM" id="SSF48600">
    <property type="entry name" value="Chorismate mutase II"/>
    <property type="match status" value="1"/>
</dbReference>
<dbReference type="GO" id="GO:0009697">
    <property type="term" value="P:salicylic acid biosynthetic process"/>
    <property type="evidence" value="ECO:0007669"/>
    <property type="project" value="TreeGrafter"/>
</dbReference>